<feature type="repeat" description="WD" evidence="3">
    <location>
        <begin position="275"/>
        <end position="303"/>
    </location>
</feature>
<dbReference type="EMBL" id="MPUH01000791">
    <property type="protein sequence ID" value="OMJ73859.1"/>
    <property type="molecule type" value="Genomic_DNA"/>
</dbReference>
<feature type="repeat" description="WD" evidence="3">
    <location>
        <begin position="393"/>
        <end position="434"/>
    </location>
</feature>
<feature type="repeat" description="WD" evidence="3">
    <location>
        <begin position="186"/>
        <end position="227"/>
    </location>
</feature>
<evidence type="ECO:0000256" key="3">
    <source>
        <dbReference type="PROSITE-ProRule" id="PRU00221"/>
    </source>
</evidence>
<evidence type="ECO:0000256" key="4">
    <source>
        <dbReference type="SAM" id="Coils"/>
    </source>
</evidence>
<dbReference type="Proteomes" id="UP000187209">
    <property type="component" value="Unassembled WGS sequence"/>
</dbReference>
<feature type="repeat" description="WD" evidence="3">
    <location>
        <begin position="310"/>
        <end position="351"/>
    </location>
</feature>
<evidence type="ECO:0000313" key="6">
    <source>
        <dbReference type="Proteomes" id="UP000187209"/>
    </source>
</evidence>
<keyword evidence="2" id="KW-0677">Repeat</keyword>
<gene>
    <name evidence="5" type="ORF">SteCoe_27375</name>
</gene>
<evidence type="ECO:0000256" key="2">
    <source>
        <dbReference type="ARBA" id="ARBA00022737"/>
    </source>
</evidence>
<dbReference type="InterPro" id="IPR020472">
    <property type="entry name" value="WD40_PAC1"/>
</dbReference>
<feature type="repeat" description="WD" evidence="3">
    <location>
        <begin position="144"/>
        <end position="185"/>
    </location>
</feature>
<organism evidence="5 6">
    <name type="scientific">Stentor coeruleus</name>
    <dbReference type="NCBI Taxonomy" id="5963"/>
    <lineage>
        <taxon>Eukaryota</taxon>
        <taxon>Sar</taxon>
        <taxon>Alveolata</taxon>
        <taxon>Ciliophora</taxon>
        <taxon>Postciliodesmatophora</taxon>
        <taxon>Heterotrichea</taxon>
        <taxon>Heterotrichida</taxon>
        <taxon>Stentoridae</taxon>
        <taxon>Stentor</taxon>
    </lineage>
</organism>
<comment type="caution">
    <text evidence="5">The sequence shown here is derived from an EMBL/GenBank/DDBJ whole genome shotgun (WGS) entry which is preliminary data.</text>
</comment>
<dbReference type="SMART" id="SM00320">
    <property type="entry name" value="WD40"/>
    <property type="match status" value="8"/>
</dbReference>
<dbReference type="Pfam" id="PF00400">
    <property type="entry name" value="WD40"/>
    <property type="match status" value="6"/>
</dbReference>
<dbReference type="CDD" id="cd00200">
    <property type="entry name" value="WD40"/>
    <property type="match status" value="1"/>
</dbReference>
<name>A0A1R2BAR2_9CILI</name>
<dbReference type="PANTHER" id="PTHR19848">
    <property type="entry name" value="WD40 REPEAT PROTEIN"/>
    <property type="match status" value="1"/>
</dbReference>
<dbReference type="InterPro" id="IPR015943">
    <property type="entry name" value="WD40/YVTN_repeat-like_dom_sf"/>
</dbReference>
<dbReference type="InterPro" id="IPR036322">
    <property type="entry name" value="WD40_repeat_dom_sf"/>
</dbReference>
<dbReference type="AlphaFoldDB" id="A0A1R2BAR2"/>
<evidence type="ECO:0000256" key="1">
    <source>
        <dbReference type="ARBA" id="ARBA00022574"/>
    </source>
</evidence>
<keyword evidence="4" id="KW-0175">Coiled coil</keyword>
<dbReference type="Gene3D" id="2.130.10.10">
    <property type="entry name" value="YVTN repeat-like/Quinoprotein amine dehydrogenase"/>
    <property type="match status" value="3"/>
</dbReference>
<keyword evidence="1 3" id="KW-0853">WD repeat</keyword>
<reference evidence="5 6" key="1">
    <citation type="submission" date="2016-11" db="EMBL/GenBank/DDBJ databases">
        <title>The macronuclear genome of Stentor coeruleus: a giant cell with tiny introns.</title>
        <authorList>
            <person name="Slabodnick M."/>
            <person name="Ruby J.G."/>
            <person name="Reiff S.B."/>
            <person name="Swart E.C."/>
            <person name="Gosai S."/>
            <person name="Prabakaran S."/>
            <person name="Witkowska E."/>
            <person name="Larue G.E."/>
            <person name="Fisher S."/>
            <person name="Freeman R.M."/>
            <person name="Gunawardena J."/>
            <person name="Chu W."/>
            <person name="Stover N.A."/>
            <person name="Gregory B.D."/>
            <person name="Nowacki M."/>
            <person name="Derisi J."/>
            <person name="Roy S.W."/>
            <person name="Marshall W.F."/>
            <person name="Sood P."/>
        </authorList>
    </citation>
    <scope>NUCLEOTIDE SEQUENCE [LARGE SCALE GENOMIC DNA]</scope>
    <source>
        <strain evidence="5">WM001</strain>
    </source>
</reference>
<dbReference type="PROSITE" id="PS00678">
    <property type="entry name" value="WD_REPEATS_1"/>
    <property type="match status" value="1"/>
</dbReference>
<dbReference type="PRINTS" id="PR00320">
    <property type="entry name" value="GPROTEINBRPT"/>
</dbReference>
<dbReference type="InterPro" id="IPR019775">
    <property type="entry name" value="WD40_repeat_CS"/>
</dbReference>
<proteinExistence type="predicted"/>
<dbReference type="OrthoDB" id="1068471at2759"/>
<dbReference type="PROSITE" id="PS50294">
    <property type="entry name" value="WD_REPEATS_REGION"/>
    <property type="match status" value="5"/>
</dbReference>
<dbReference type="InterPro" id="IPR001680">
    <property type="entry name" value="WD40_rpt"/>
</dbReference>
<feature type="repeat" description="WD" evidence="3">
    <location>
        <begin position="228"/>
        <end position="268"/>
    </location>
</feature>
<sequence>MIRSIKTLFHSNHSCENNEDFYKELKQRIQLIEKIQNKIKKQTATLKISLEKWSERAICNLEKFKKFYCGLKKQDISEKSKEILINSRLSPTSNMCINTRKLEEYFYQNFIIEEHISKYYPNNLETKSPQELKVELENRYGLTITGHTGYITSLAILPDNDHFITCSHDKTIRLWSLKNESQEHIFHGHTEKIWNVSLNFTGRLFVSSSADRTVKIWDLEEKCLMFTKIGHTNEVNAAVFTKDNRIISGSDENYVRIWDLYSDNEIGKIDNGSGVLALAVTQDDQRIVLGSKDSIIKIWNLQTLTKDFELSGHNGWVRSIVLSKDNSMIVSGGFDYLVNLYNFQERALKHSVSLSSNVCSVAFSADQQNIIAGVGSGKVQIISVSQFTIDYSFCEHKNRVKTVEMSSDGSFMISGSDDCNFIIWDVETKKRMNVCLYQLEPLKLLGATPDFKYVFIGSGNGIVKFWDLETKKCLEKYEGFEDALEVKFSTNIKYMVFADCNFRFKVCFVTKKMRMLLSFYAKRIKTEN</sequence>
<evidence type="ECO:0000313" key="5">
    <source>
        <dbReference type="EMBL" id="OMJ73859.1"/>
    </source>
</evidence>
<dbReference type="SUPFAM" id="SSF50978">
    <property type="entry name" value="WD40 repeat-like"/>
    <property type="match status" value="2"/>
</dbReference>
<accession>A0A1R2BAR2</accession>
<dbReference type="PROSITE" id="PS50082">
    <property type="entry name" value="WD_REPEATS_2"/>
    <property type="match status" value="6"/>
</dbReference>
<protein>
    <submittedName>
        <fullName evidence="5">Uncharacterized protein</fullName>
    </submittedName>
</protein>
<keyword evidence="6" id="KW-1185">Reference proteome</keyword>
<feature type="coiled-coil region" evidence="4">
    <location>
        <begin position="22"/>
        <end position="52"/>
    </location>
</feature>
<dbReference type="PANTHER" id="PTHR19848:SF8">
    <property type="entry name" value="F-BOX AND WD REPEAT DOMAIN CONTAINING 7"/>
    <property type="match status" value="1"/>
</dbReference>